<sequence length="183" mass="18061">MIVARTSVSGLRRAGLTLAAAMLGVGLAPMPARADGPGYGGDADALTVAWRSAGAGRGLVVSAVGFRSGSAVQVRVGSEAERSVTADPAGAVDLLLTSASTAVTAAAAAGTSVLLTGHTPAGDLRTLIGAVPPGAAGIGVADLVPWAGALALSGIAGLWLRRRFAPAAGGQLRRYRHPGRHRV</sequence>
<dbReference type="Proteomes" id="UP000624709">
    <property type="component" value="Unassembled WGS sequence"/>
</dbReference>
<reference evidence="2 3" key="1">
    <citation type="submission" date="2021-01" db="EMBL/GenBank/DDBJ databases">
        <title>Whole genome shotgun sequence of Actinoplanes palleronii NBRC 14916.</title>
        <authorList>
            <person name="Komaki H."/>
            <person name="Tamura T."/>
        </authorList>
    </citation>
    <scope>NUCLEOTIDE SEQUENCE [LARGE SCALE GENOMIC DNA]</scope>
    <source>
        <strain evidence="2 3">NBRC 14916</strain>
    </source>
</reference>
<dbReference type="EMBL" id="BOMS01000084">
    <property type="protein sequence ID" value="GIE69273.1"/>
    <property type="molecule type" value="Genomic_DNA"/>
</dbReference>
<keyword evidence="1" id="KW-0732">Signal</keyword>
<gene>
    <name evidence="2" type="ORF">Apa02nite_053810</name>
</gene>
<dbReference type="RefSeq" id="WP_203827436.1">
    <property type="nucleotide sequence ID" value="NZ_BAAATY010000024.1"/>
</dbReference>
<proteinExistence type="predicted"/>
<evidence type="ECO:0000313" key="3">
    <source>
        <dbReference type="Proteomes" id="UP000624709"/>
    </source>
</evidence>
<comment type="caution">
    <text evidence="2">The sequence shown here is derived from an EMBL/GenBank/DDBJ whole genome shotgun (WGS) entry which is preliminary data.</text>
</comment>
<evidence type="ECO:0000256" key="1">
    <source>
        <dbReference type="SAM" id="SignalP"/>
    </source>
</evidence>
<evidence type="ECO:0000313" key="2">
    <source>
        <dbReference type="EMBL" id="GIE69273.1"/>
    </source>
</evidence>
<name>A0ABQ4BF15_9ACTN</name>
<feature type="chain" id="PRO_5046776690" evidence="1">
    <location>
        <begin position="35"/>
        <end position="183"/>
    </location>
</feature>
<organism evidence="2 3">
    <name type="scientific">Actinoplanes palleronii</name>
    <dbReference type="NCBI Taxonomy" id="113570"/>
    <lineage>
        <taxon>Bacteria</taxon>
        <taxon>Bacillati</taxon>
        <taxon>Actinomycetota</taxon>
        <taxon>Actinomycetes</taxon>
        <taxon>Micromonosporales</taxon>
        <taxon>Micromonosporaceae</taxon>
        <taxon>Actinoplanes</taxon>
    </lineage>
</organism>
<keyword evidence="3" id="KW-1185">Reference proteome</keyword>
<feature type="signal peptide" evidence="1">
    <location>
        <begin position="1"/>
        <end position="34"/>
    </location>
</feature>
<accession>A0ABQ4BF15</accession>
<protein>
    <submittedName>
        <fullName evidence="2">Uncharacterized protein</fullName>
    </submittedName>
</protein>